<evidence type="ECO:0000313" key="3">
    <source>
        <dbReference type="Proteomes" id="UP000320585"/>
    </source>
</evidence>
<proteinExistence type="predicted"/>
<reference evidence="3" key="1">
    <citation type="submission" date="2019-05" db="EMBL/GenBank/DDBJ databases">
        <title>Complete genome sequencing of Dialister sp. strain 5BBH33.</title>
        <authorList>
            <person name="Sakamoto M."/>
            <person name="Murakami T."/>
            <person name="Mori H."/>
        </authorList>
    </citation>
    <scope>NUCLEOTIDE SEQUENCE [LARGE SCALE GENOMIC DNA]</scope>
    <source>
        <strain evidence="3">5BBH33</strain>
    </source>
</reference>
<dbReference type="Proteomes" id="UP000320585">
    <property type="component" value="Chromosome"/>
</dbReference>
<accession>A0A8D4UTF3</accession>
<gene>
    <name evidence="2" type="ORF">Dia5BBH33_02190</name>
</gene>
<dbReference type="OrthoDB" id="1633745at2"/>
<protein>
    <submittedName>
        <fullName evidence="2">Uncharacterized protein</fullName>
    </submittedName>
</protein>
<organism evidence="2 3">
    <name type="scientific">Dialister hominis</name>
    <dbReference type="NCBI Taxonomy" id="2582419"/>
    <lineage>
        <taxon>Bacteria</taxon>
        <taxon>Bacillati</taxon>
        <taxon>Bacillota</taxon>
        <taxon>Negativicutes</taxon>
        <taxon>Veillonellales</taxon>
        <taxon>Veillonellaceae</taxon>
        <taxon>Dialister</taxon>
    </lineage>
</organism>
<dbReference type="EMBL" id="AP019697">
    <property type="protein sequence ID" value="BBK24284.1"/>
    <property type="molecule type" value="Genomic_DNA"/>
</dbReference>
<evidence type="ECO:0000313" key="2">
    <source>
        <dbReference type="EMBL" id="BBK24284.1"/>
    </source>
</evidence>
<name>A0A8D4UTF3_9FIRM</name>
<dbReference type="RefSeq" id="WP_022383168.1">
    <property type="nucleotide sequence ID" value="NZ_AP019697.1"/>
</dbReference>
<feature type="region of interest" description="Disordered" evidence="1">
    <location>
        <begin position="1"/>
        <end position="63"/>
    </location>
</feature>
<dbReference type="AlphaFoldDB" id="A0A8D4UTF3"/>
<dbReference type="KEGG" id="dho:Dia5BBH33_02190"/>
<dbReference type="GeneID" id="92715439"/>
<evidence type="ECO:0000256" key="1">
    <source>
        <dbReference type="SAM" id="MobiDB-lite"/>
    </source>
</evidence>
<sequence>MSKDPNFTETDLFSFEAGPAKLKKSRSKKAEGESPKPRRTKKSIPAPAPEPEEETAAPEGETKASSLWADKYWEFDITHPSAEIKDAMKSSMVEEGFTKREANRVFKGLTFKEKVFNTKRQAKEYLKTIPTTYAVKYKIGIEPSPQMISLERRLKEKQERLASYSKEQNEKKFSADFITCPHCKSRVNTSFIHPPVCPVCGEDMRSDTAVKTIHSLEEAVKDLSKRSEDAARKHNSKFTGGERWIIRTINPVKEEE</sequence>
<keyword evidence="3" id="KW-1185">Reference proteome</keyword>
<feature type="compositionally biased region" description="Polar residues" evidence="1">
    <location>
        <begin position="1"/>
        <end position="11"/>
    </location>
</feature>